<name>A0A0K1PKC3_9BACT</name>
<accession>A0A0K1PKC3</accession>
<evidence type="ECO:0000313" key="2">
    <source>
        <dbReference type="Proteomes" id="UP000064967"/>
    </source>
</evidence>
<dbReference type="RefSeq" id="WP_146645244.1">
    <property type="nucleotide sequence ID" value="NZ_CP012333.1"/>
</dbReference>
<dbReference type="Proteomes" id="UP000064967">
    <property type="component" value="Chromosome"/>
</dbReference>
<protein>
    <submittedName>
        <fullName evidence="1">Uncharacterized protein</fullName>
    </submittedName>
</protein>
<dbReference type="OrthoDB" id="5515710at2"/>
<gene>
    <name evidence="1" type="ORF">AKJ09_00223</name>
</gene>
<dbReference type="EMBL" id="CP012333">
    <property type="protein sequence ID" value="AKU93559.1"/>
    <property type="molecule type" value="Genomic_DNA"/>
</dbReference>
<reference evidence="1 2" key="1">
    <citation type="submission" date="2015-08" db="EMBL/GenBank/DDBJ databases">
        <authorList>
            <person name="Babu N.S."/>
            <person name="Beckwith C.J."/>
            <person name="Beseler K.G."/>
            <person name="Brison A."/>
            <person name="Carone J.V."/>
            <person name="Caskin T.P."/>
            <person name="Diamond M."/>
            <person name="Durham M.E."/>
            <person name="Foxe J.M."/>
            <person name="Go M."/>
            <person name="Henderson B.A."/>
            <person name="Jones I.B."/>
            <person name="McGettigan J.A."/>
            <person name="Micheletti S.J."/>
            <person name="Nasrallah M.E."/>
            <person name="Ortiz D."/>
            <person name="Piller C.R."/>
            <person name="Privatt S.R."/>
            <person name="Schneider S.L."/>
            <person name="Sharp S."/>
            <person name="Smith T.C."/>
            <person name="Stanton J.D."/>
            <person name="Ullery H.E."/>
            <person name="Wilson R.J."/>
            <person name="Serrano M.G."/>
            <person name="Buck G."/>
            <person name="Lee V."/>
            <person name="Wang Y."/>
            <person name="Carvalho R."/>
            <person name="Voegtly L."/>
            <person name="Shi R."/>
            <person name="Duckworth R."/>
            <person name="Johnson A."/>
            <person name="Loviza R."/>
            <person name="Walstead R."/>
            <person name="Shah Z."/>
            <person name="Kiflezghi M."/>
            <person name="Wade K."/>
            <person name="Ball S.L."/>
            <person name="Bradley K.W."/>
            <person name="Asai D.J."/>
            <person name="Bowman C.A."/>
            <person name="Russell D.A."/>
            <person name="Pope W.H."/>
            <person name="Jacobs-Sera D."/>
            <person name="Hendrix R.W."/>
            <person name="Hatfull G.F."/>
        </authorList>
    </citation>
    <scope>NUCLEOTIDE SEQUENCE [LARGE SCALE GENOMIC DNA]</scope>
    <source>
        <strain evidence="1 2">DSM 27648</strain>
    </source>
</reference>
<keyword evidence="2" id="KW-1185">Reference proteome</keyword>
<proteinExistence type="predicted"/>
<dbReference type="AlphaFoldDB" id="A0A0K1PKC3"/>
<sequence>MKWQDSLAELYEGPRMTGRLWVMAPGVIATRVVGHVDASAVRWYTSRVDRMLLDGRTIQTFHDWSGIDSFDSDVRGPYRAWAERHVQLVKPPHFLIRSKILAMAISATALVLSHGLVAHTERREFEEALQDAIFAARTTESIRP</sequence>
<dbReference type="KEGG" id="llu:AKJ09_00223"/>
<dbReference type="STRING" id="1391654.AKJ09_00223"/>
<organism evidence="1 2">
    <name type="scientific">Labilithrix luteola</name>
    <dbReference type="NCBI Taxonomy" id="1391654"/>
    <lineage>
        <taxon>Bacteria</taxon>
        <taxon>Pseudomonadati</taxon>
        <taxon>Myxococcota</taxon>
        <taxon>Polyangia</taxon>
        <taxon>Polyangiales</taxon>
        <taxon>Labilitrichaceae</taxon>
        <taxon>Labilithrix</taxon>
    </lineage>
</organism>
<evidence type="ECO:0000313" key="1">
    <source>
        <dbReference type="EMBL" id="AKU93559.1"/>
    </source>
</evidence>